<dbReference type="AlphaFoldDB" id="A0A1R1PFL9"/>
<gene>
    <name evidence="13" type="ORF">AX774_g6776</name>
</gene>
<comment type="cofactor">
    <cofactor evidence="1">
        <name>pyridoxal 5'-phosphate</name>
        <dbReference type="ChEBI" id="CHEBI:597326"/>
    </cofactor>
</comment>
<evidence type="ECO:0000259" key="12">
    <source>
        <dbReference type="Pfam" id="PF00155"/>
    </source>
</evidence>
<dbReference type="Gene3D" id="3.40.640.10">
    <property type="entry name" value="Type I PLP-dependent aspartate aminotransferase-like (Major domain)"/>
    <property type="match status" value="1"/>
</dbReference>
<organism evidence="13 14">
    <name type="scientific">Zancudomyces culisetae</name>
    <name type="common">Gut fungus</name>
    <name type="synonym">Smittium culisetae</name>
    <dbReference type="NCBI Taxonomy" id="1213189"/>
    <lineage>
        <taxon>Eukaryota</taxon>
        <taxon>Fungi</taxon>
        <taxon>Fungi incertae sedis</taxon>
        <taxon>Zoopagomycota</taxon>
        <taxon>Kickxellomycotina</taxon>
        <taxon>Harpellomycetes</taxon>
        <taxon>Harpellales</taxon>
        <taxon>Legeriomycetaceae</taxon>
        <taxon>Zancudomyces</taxon>
    </lineage>
</organism>
<feature type="domain" description="Aminotransferase class I/classII large" evidence="12">
    <location>
        <begin position="33"/>
        <end position="387"/>
    </location>
</feature>
<dbReference type="Proteomes" id="UP000188320">
    <property type="component" value="Unassembled WGS sequence"/>
</dbReference>
<evidence type="ECO:0000256" key="6">
    <source>
        <dbReference type="ARBA" id="ARBA00022605"/>
    </source>
</evidence>
<evidence type="ECO:0000256" key="3">
    <source>
        <dbReference type="ARBA" id="ARBA00008392"/>
    </source>
</evidence>
<evidence type="ECO:0000256" key="10">
    <source>
        <dbReference type="ARBA" id="ARBA00030262"/>
    </source>
</evidence>
<dbReference type="PANTHER" id="PTHR42885">
    <property type="entry name" value="HISTIDINOL-PHOSPHATE AMINOTRANSFERASE-RELATED"/>
    <property type="match status" value="1"/>
</dbReference>
<dbReference type="GO" id="GO:0004400">
    <property type="term" value="F:histidinol-phosphate transaminase activity"/>
    <property type="evidence" value="ECO:0007669"/>
    <property type="project" value="UniProtKB-EC"/>
</dbReference>
<evidence type="ECO:0000313" key="14">
    <source>
        <dbReference type="Proteomes" id="UP000188320"/>
    </source>
</evidence>
<dbReference type="EC" id="2.6.1.9" evidence="4"/>
<dbReference type="InterPro" id="IPR005861">
    <property type="entry name" value="HisP_aminotrans"/>
</dbReference>
<accession>A0A1R1PFL9</accession>
<dbReference type="PROSITE" id="PS00599">
    <property type="entry name" value="AA_TRANSFER_CLASS_2"/>
    <property type="match status" value="1"/>
</dbReference>
<evidence type="ECO:0000256" key="9">
    <source>
        <dbReference type="ARBA" id="ARBA00023102"/>
    </source>
</evidence>
<dbReference type="SUPFAM" id="SSF53383">
    <property type="entry name" value="PLP-dependent transferases"/>
    <property type="match status" value="1"/>
</dbReference>
<dbReference type="NCBIfam" id="TIGR01141">
    <property type="entry name" value="hisC"/>
    <property type="match status" value="1"/>
</dbReference>
<evidence type="ECO:0000256" key="5">
    <source>
        <dbReference type="ARBA" id="ARBA00022576"/>
    </source>
</evidence>
<dbReference type="InterPro" id="IPR001917">
    <property type="entry name" value="Aminotrans_II_pyridoxalP_BS"/>
</dbReference>
<keyword evidence="5 13" id="KW-0032">Aminotransferase</keyword>
<comment type="pathway">
    <text evidence="2">Amino-acid biosynthesis; L-histidine biosynthesis; L-histidine from 5-phospho-alpha-D-ribose 1-diphosphate: step 7/9.</text>
</comment>
<evidence type="ECO:0000256" key="1">
    <source>
        <dbReference type="ARBA" id="ARBA00001933"/>
    </source>
</evidence>
<dbReference type="InterPro" id="IPR004839">
    <property type="entry name" value="Aminotransferase_I/II_large"/>
</dbReference>
<evidence type="ECO:0000313" key="13">
    <source>
        <dbReference type="EMBL" id="OMH79805.1"/>
    </source>
</evidence>
<comment type="similarity">
    <text evidence="3">Belongs to the class-II pyridoxal-phosphate-dependent aminotransferase family.</text>
</comment>
<reference evidence="14" key="1">
    <citation type="submission" date="2017-01" db="EMBL/GenBank/DDBJ databases">
        <authorList>
            <person name="Wang Y."/>
            <person name="White M."/>
            <person name="Kvist S."/>
            <person name="Moncalvo J.-M."/>
        </authorList>
    </citation>
    <scope>NUCLEOTIDE SEQUENCE [LARGE SCALE GENOMIC DNA]</scope>
    <source>
        <strain evidence="14">COL-18-3</strain>
    </source>
</reference>
<dbReference type="GO" id="GO:0030170">
    <property type="term" value="F:pyridoxal phosphate binding"/>
    <property type="evidence" value="ECO:0007669"/>
    <property type="project" value="InterPro"/>
</dbReference>
<keyword evidence="7 13" id="KW-0808">Transferase</keyword>
<dbReference type="HAMAP" id="MF_01023">
    <property type="entry name" value="HisC_aminotrans_2"/>
    <property type="match status" value="1"/>
</dbReference>
<evidence type="ECO:0000256" key="2">
    <source>
        <dbReference type="ARBA" id="ARBA00005011"/>
    </source>
</evidence>
<keyword evidence="9" id="KW-0368">Histidine biosynthesis</keyword>
<sequence>MVSESFNLENIVRKNILKLKPYRCARDDYNTGTLLDANENTYGAVTNLCVKDGALLETPKKDELEANRYPDPLARKVKNRFIKLRNIDSVDNVFVGVGSDEVIDIVVRVFCEPKKDKILITPPTYGMYSVVANINDVGIEAINLITENGSFQLNTSEVVKKLEEDSEIKIVFLCSPGNPTGTSLDLKDIEKILNSRYNGIVVVDEAYVDFVSADDNQYSLAQMATKYKNLVVMQTLSKSFGLAGVRLGFGISNPAIIELFNRIKPPYNISVLSQEYGYLALSDDSLAVMKHIVGKIKSQRDNFLVPKLVELPGINAILGGNNANFVLAQFVDSDGSPDNQLASFVYKTCADSLGLVIRFRGNEPGCEGCLRVSVGTPTENVQLVEKIRRAVEMYNANN</sequence>
<dbReference type="PANTHER" id="PTHR42885:SF2">
    <property type="entry name" value="HISTIDINOL-PHOSPHATE AMINOTRANSFERASE"/>
    <property type="match status" value="1"/>
</dbReference>
<dbReference type="CDD" id="cd00609">
    <property type="entry name" value="AAT_like"/>
    <property type="match status" value="1"/>
</dbReference>
<dbReference type="EMBL" id="LSSK01001405">
    <property type="protein sequence ID" value="OMH79805.1"/>
    <property type="molecule type" value="Genomic_DNA"/>
</dbReference>
<dbReference type="Gene3D" id="3.90.1150.10">
    <property type="entry name" value="Aspartate Aminotransferase, domain 1"/>
    <property type="match status" value="1"/>
</dbReference>
<evidence type="ECO:0000256" key="11">
    <source>
        <dbReference type="ARBA" id="ARBA00047481"/>
    </source>
</evidence>
<dbReference type="InterPro" id="IPR015424">
    <property type="entry name" value="PyrdxlP-dep_Trfase"/>
</dbReference>
<name>A0A1R1PFL9_ZANCU</name>
<protein>
    <recommendedName>
        <fullName evidence="4">histidinol-phosphate transaminase</fullName>
        <ecNumber evidence="4">2.6.1.9</ecNumber>
    </recommendedName>
    <alternativeName>
        <fullName evidence="10">Imidazole acetol-phosphate transaminase</fullName>
    </alternativeName>
</protein>
<dbReference type="InterPro" id="IPR015422">
    <property type="entry name" value="PyrdxlP-dep_Trfase_small"/>
</dbReference>
<keyword evidence="6" id="KW-0028">Amino-acid biosynthesis</keyword>
<dbReference type="InterPro" id="IPR015421">
    <property type="entry name" value="PyrdxlP-dep_Trfase_major"/>
</dbReference>
<keyword evidence="8" id="KW-0663">Pyridoxal phosphate</keyword>
<evidence type="ECO:0000256" key="7">
    <source>
        <dbReference type="ARBA" id="ARBA00022679"/>
    </source>
</evidence>
<comment type="caution">
    <text evidence="13">The sequence shown here is derived from an EMBL/GenBank/DDBJ whole genome shotgun (WGS) entry which is preliminary data.</text>
</comment>
<evidence type="ECO:0000256" key="4">
    <source>
        <dbReference type="ARBA" id="ARBA00012748"/>
    </source>
</evidence>
<comment type="catalytic activity">
    <reaction evidence="11">
        <text>L-histidinol phosphate + 2-oxoglutarate = 3-(imidazol-4-yl)-2-oxopropyl phosphate + L-glutamate</text>
        <dbReference type="Rhea" id="RHEA:23744"/>
        <dbReference type="ChEBI" id="CHEBI:16810"/>
        <dbReference type="ChEBI" id="CHEBI:29985"/>
        <dbReference type="ChEBI" id="CHEBI:57766"/>
        <dbReference type="ChEBI" id="CHEBI:57980"/>
        <dbReference type="EC" id="2.6.1.9"/>
    </reaction>
</comment>
<evidence type="ECO:0000256" key="8">
    <source>
        <dbReference type="ARBA" id="ARBA00022898"/>
    </source>
</evidence>
<proteinExistence type="inferred from homology"/>
<dbReference type="Pfam" id="PF00155">
    <property type="entry name" value="Aminotran_1_2"/>
    <property type="match status" value="1"/>
</dbReference>
<dbReference type="GO" id="GO:0000105">
    <property type="term" value="P:L-histidine biosynthetic process"/>
    <property type="evidence" value="ECO:0007669"/>
    <property type="project" value="UniProtKB-KW"/>
</dbReference>
<dbReference type="OrthoDB" id="2015537at2759"/>
<keyword evidence="14" id="KW-1185">Reference proteome</keyword>